<comment type="subunit">
    <text evidence="2">UreD, UreF and UreG form a complex that acts as a GTP-hydrolysis-dependent molecular chaperone, activating the urease apoprotein by helping to assemble the nickel containing metallocenter of UreC. The UreE protein probably delivers the nickel.</text>
</comment>
<gene>
    <name evidence="2" type="primary">ureD</name>
    <name evidence="3" type="ORF">ACFPCV_12000</name>
</gene>
<evidence type="ECO:0000313" key="3">
    <source>
        <dbReference type="EMBL" id="MFC4854226.1"/>
    </source>
</evidence>
<proteinExistence type="inferred from homology"/>
<keyword evidence="4" id="KW-1185">Reference proteome</keyword>
<comment type="subcellular location">
    <subcellularLocation>
        <location evidence="2">Cytoplasm</location>
    </subcellularLocation>
</comment>
<dbReference type="InterPro" id="IPR002669">
    <property type="entry name" value="UreD"/>
</dbReference>
<keyword evidence="2" id="KW-0963">Cytoplasm</keyword>
<comment type="function">
    <text evidence="2">Required for maturation of urease via the functional incorporation of the urease nickel metallocenter.</text>
</comment>
<organism evidence="3 4">
    <name type="scientific">Actinophytocola glycyrrhizae</name>
    <dbReference type="NCBI Taxonomy" id="2044873"/>
    <lineage>
        <taxon>Bacteria</taxon>
        <taxon>Bacillati</taxon>
        <taxon>Actinomycetota</taxon>
        <taxon>Actinomycetes</taxon>
        <taxon>Pseudonocardiales</taxon>
        <taxon>Pseudonocardiaceae</taxon>
    </lineage>
</organism>
<sequence length="230" mass="24118">MKAEALLAVERAGVVRTLRSAPPLTLIPVRGRPVVHLVNSAASPLGGDDLTLTVLAGPHANLTLTGIAASVALPGPHGERSRFTVRLELSEGAVVEYLPEPTVITSRARHESVLVAGLAAGAHLRTRETIVLGRDGERPGELTSTLHVTRDRHPVLRQTLTVTPEVLLGKRVLATELSTVADGETVSGEWWSRTRLAAGGTLTTALADDAVTAARLLTAPPATRGTGYGR</sequence>
<dbReference type="HAMAP" id="MF_01384">
    <property type="entry name" value="UreD"/>
    <property type="match status" value="1"/>
</dbReference>
<dbReference type="RefSeq" id="WP_378056174.1">
    <property type="nucleotide sequence ID" value="NZ_JBHSIS010000006.1"/>
</dbReference>
<reference evidence="4" key="1">
    <citation type="journal article" date="2019" name="Int. J. Syst. Evol. Microbiol.">
        <title>The Global Catalogue of Microorganisms (GCM) 10K type strain sequencing project: providing services to taxonomists for standard genome sequencing and annotation.</title>
        <authorList>
            <consortium name="The Broad Institute Genomics Platform"/>
            <consortium name="The Broad Institute Genome Sequencing Center for Infectious Disease"/>
            <person name="Wu L."/>
            <person name="Ma J."/>
        </authorList>
    </citation>
    <scope>NUCLEOTIDE SEQUENCE [LARGE SCALE GENOMIC DNA]</scope>
    <source>
        <strain evidence="4">ZS-22-S1</strain>
    </source>
</reference>
<accession>A0ABV9S0W5</accession>
<evidence type="ECO:0000256" key="2">
    <source>
        <dbReference type="HAMAP-Rule" id="MF_01384"/>
    </source>
</evidence>
<comment type="similarity">
    <text evidence="2">Belongs to the UreD family.</text>
</comment>
<name>A0ABV9S0W5_9PSEU</name>
<dbReference type="Pfam" id="PF01774">
    <property type="entry name" value="UreD"/>
    <property type="match status" value="1"/>
</dbReference>
<protein>
    <recommendedName>
        <fullName evidence="2">Urease accessory protein UreD</fullName>
    </recommendedName>
</protein>
<dbReference type="EMBL" id="JBHSIS010000006">
    <property type="protein sequence ID" value="MFC4854226.1"/>
    <property type="molecule type" value="Genomic_DNA"/>
</dbReference>
<evidence type="ECO:0000313" key="4">
    <source>
        <dbReference type="Proteomes" id="UP001595859"/>
    </source>
</evidence>
<comment type="caution">
    <text evidence="3">The sequence shown here is derived from an EMBL/GenBank/DDBJ whole genome shotgun (WGS) entry which is preliminary data.</text>
</comment>
<keyword evidence="2" id="KW-0996">Nickel insertion</keyword>
<dbReference type="Proteomes" id="UP001595859">
    <property type="component" value="Unassembled WGS sequence"/>
</dbReference>
<evidence type="ECO:0000256" key="1">
    <source>
        <dbReference type="ARBA" id="ARBA00023186"/>
    </source>
</evidence>
<keyword evidence="1 2" id="KW-0143">Chaperone</keyword>